<gene>
    <name evidence="1" type="ORF">H7993_19695</name>
</gene>
<keyword evidence="2" id="KW-1185">Reference proteome</keyword>
<comment type="caution">
    <text evidence="1">The sequence shown here is derived from an EMBL/GenBank/DDBJ whole genome shotgun (WGS) entry which is preliminary data.</text>
</comment>
<dbReference type="AlphaFoldDB" id="A0A7X1KV96"/>
<dbReference type="EMBL" id="JACMYH010000009">
    <property type="protein sequence ID" value="MBC2680623.1"/>
    <property type="molecule type" value="Genomic_DNA"/>
</dbReference>
<accession>A0A7X1KV96</accession>
<dbReference type="Proteomes" id="UP000546173">
    <property type="component" value="Unassembled WGS sequence"/>
</dbReference>
<sequence length="300" mass="32223">MDVFIQHKRLGVFFGKLPNRLWVPLMAGLKVRKLDGTILLDSEKITYGLVKSGYLTQGEIWPRKRIRSLNLDPSQGTSWADDAPGSGDQQWTFTVPDCVAPMLFLVGDGCLNGVSASGNTRTYIFGNASASTKVYAFDQMREMGSGPRLRCRNVATGAITFNSYMVPLNVIAQVTPPGPGTQQGSSYLTAYAGGNNELIKGTYPSIQYSKVRIPLGGEEYAVHLPFSRNAAVVDNSSSLGYSVIEGAGGYVGGVQFMFGPAGGSPSTQAGGQLVGYYAMVFDRMPVALVTRTSNLPFPFN</sequence>
<proteinExistence type="predicted"/>
<name>A0A7X1KV96_9PSED</name>
<evidence type="ECO:0000313" key="1">
    <source>
        <dbReference type="EMBL" id="MBC2680623.1"/>
    </source>
</evidence>
<dbReference type="RefSeq" id="WP_185795397.1">
    <property type="nucleotide sequence ID" value="NZ_JACMYH010000009.1"/>
</dbReference>
<organism evidence="1 2">
    <name type="scientific">Pseudomonas baltica</name>
    <dbReference type="NCBI Taxonomy" id="2762576"/>
    <lineage>
        <taxon>Bacteria</taxon>
        <taxon>Pseudomonadati</taxon>
        <taxon>Pseudomonadota</taxon>
        <taxon>Gammaproteobacteria</taxon>
        <taxon>Pseudomonadales</taxon>
        <taxon>Pseudomonadaceae</taxon>
        <taxon>Pseudomonas</taxon>
    </lineage>
</organism>
<reference evidence="1 2" key="1">
    <citation type="submission" date="2020-08" db="EMBL/GenBank/DDBJ databases">
        <title>Pseudomonas sp. nov.</title>
        <authorList>
            <person name="Gieschler S."/>
            <person name="Fiedler G."/>
            <person name="Brinks E."/>
            <person name="Boehnlein C."/>
            <person name="Franz C.M.A.P."/>
            <person name="Kabisch J."/>
        </authorList>
    </citation>
    <scope>NUCLEOTIDE SEQUENCE [LARGE SCALE GENOMIC DNA]</scope>
    <source>
        <strain evidence="1 2">MBT-2</strain>
    </source>
</reference>
<evidence type="ECO:0000313" key="2">
    <source>
        <dbReference type="Proteomes" id="UP000546173"/>
    </source>
</evidence>
<protein>
    <submittedName>
        <fullName evidence="1">Uncharacterized protein</fullName>
    </submittedName>
</protein>